<sequence>MQRHAAPPPHHLVVVAGGSGQRLGGIDKALCVIGGVRLVDWALATPVPGRTVVVRPAGRAPVGRSPDGRQVEVVSERPADGGPAAGLAAGARRLIDPFAVESDLCLGTDLHPVDPNDLVAVLAVDHLGPTDDMILQVTAALRRHPNRGVAVAAPDGDPQWLTAVWRTWALADALIALEDPRDKAVRRLVQLADPLMADVPRVPSLDRPEDLVKVLGDAVHLGLSGTEQHRTQIASAIGGGMGWTSRETRNPDGAPASLLSAPGHVDPADGAQRAWLEVGPPEQAMPRWADARLVPIEGSG</sequence>
<dbReference type="EMBL" id="CANL01000078">
    <property type="protein sequence ID" value="CCM65783.1"/>
    <property type="molecule type" value="Genomic_DNA"/>
</dbReference>
<keyword evidence="5" id="KW-1185">Reference proteome</keyword>
<evidence type="ECO:0000256" key="1">
    <source>
        <dbReference type="ARBA" id="ARBA00022679"/>
    </source>
</evidence>
<dbReference type="PANTHER" id="PTHR19136:SF81">
    <property type="entry name" value="MOLYBDENUM COFACTOR GUANYLYLTRANSFERASE"/>
    <property type="match status" value="1"/>
</dbReference>
<keyword evidence="1" id="KW-0808">Transferase</keyword>
<protein>
    <submittedName>
        <fullName evidence="4">Putative Molybdopterin-guanine dinucleotide biosynthesis protein</fullName>
    </submittedName>
</protein>
<dbReference type="SUPFAM" id="SSF53448">
    <property type="entry name" value="Nucleotide-diphospho-sugar transferases"/>
    <property type="match status" value="1"/>
</dbReference>
<dbReference type="Pfam" id="PF12804">
    <property type="entry name" value="NTP_transf_3"/>
    <property type="match status" value="1"/>
</dbReference>
<evidence type="ECO:0000313" key="5">
    <source>
        <dbReference type="Proteomes" id="UP000018291"/>
    </source>
</evidence>
<reference evidence="4 5" key="1">
    <citation type="journal article" date="2013" name="ISME J.">
        <title>Metabolic model for the filamentous 'Candidatus Microthrix parvicella' based on genomic and metagenomic analyses.</title>
        <authorList>
            <person name="Jon McIlroy S."/>
            <person name="Kristiansen R."/>
            <person name="Albertsen M."/>
            <person name="Michael Karst S."/>
            <person name="Rossetti S."/>
            <person name="Lund Nielsen J."/>
            <person name="Tandoi V."/>
            <person name="James Seviour R."/>
            <person name="Nielsen P.H."/>
        </authorList>
    </citation>
    <scope>NUCLEOTIDE SEQUENCE [LARGE SCALE GENOMIC DNA]</scope>
    <source>
        <strain evidence="4 5">RN1</strain>
    </source>
</reference>
<dbReference type="HOGENOM" id="CLU_926491_0_0_11"/>
<dbReference type="GO" id="GO:0016779">
    <property type="term" value="F:nucleotidyltransferase activity"/>
    <property type="evidence" value="ECO:0007669"/>
    <property type="project" value="UniProtKB-ARBA"/>
</dbReference>
<accession>R4Z505</accession>
<dbReference type="Gene3D" id="3.90.550.10">
    <property type="entry name" value="Spore Coat Polysaccharide Biosynthesis Protein SpsA, Chain A"/>
    <property type="match status" value="1"/>
</dbReference>
<dbReference type="STRING" id="1229780.BN381_80313"/>
<dbReference type="RefSeq" id="WP_012230832.1">
    <property type="nucleotide sequence ID" value="NZ_HG422565.1"/>
</dbReference>
<name>R4Z505_9ACTN</name>
<organism evidence="4 5">
    <name type="scientific">Candidatus Neomicrothrix parvicella RN1</name>
    <dbReference type="NCBI Taxonomy" id="1229780"/>
    <lineage>
        <taxon>Bacteria</taxon>
        <taxon>Bacillati</taxon>
        <taxon>Actinomycetota</taxon>
        <taxon>Acidimicrobiia</taxon>
        <taxon>Acidimicrobiales</taxon>
        <taxon>Microthrixaceae</taxon>
        <taxon>Candidatus Neomicrothrix</taxon>
    </lineage>
</organism>
<feature type="domain" description="MobA-like NTP transferase" evidence="3">
    <location>
        <begin position="13"/>
        <end position="189"/>
    </location>
</feature>
<dbReference type="OrthoDB" id="4735656at2"/>
<dbReference type="AlphaFoldDB" id="R4Z505"/>
<feature type="region of interest" description="Disordered" evidence="2">
    <location>
        <begin position="239"/>
        <end position="266"/>
    </location>
</feature>
<dbReference type="InterPro" id="IPR025877">
    <property type="entry name" value="MobA-like_NTP_Trfase"/>
</dbReference>
<dbReference type="Proteomes" id="UP000018291">
    <property type="component" value="Unassembled WGS sequence"/>
</dbReference>
<dbReference type="eggNOG" id="COG0746">
    <property type="taxonomic scope" value="Bacteria"/>
</dbReference>
<dbReference type="InterPro" id="IPR029044">
    <property type="entry name" value="Nucleotide-diphossugar_trans"/>
</dbReference>
<evidence type="ECO:0000313" key="4">
    <source>
        <dbReference type="EMBL" id="CCM65783.1"/>
    </source>
</evidence>
<proteinExistence type="predicted"/>
<comment type="caution">
    <text evidence="4">The sequence shown here is derived from an EMBL/GenBank/DDBJ whole genome shotgun (WGS) entry which is preliminary data.</text>
</comment>
<evidence type="ECO:0000256" key="2">
    <source>
        <dbReference type="SAM" id="MobiDB-lite"/>
    </source>
</evidence>
<gene>
    <name evidence="4" type="ORF">BN381_80313</name>
</gene>
<evidence type="ECO:0000259" key="3">
    <source>
        <dbReference type="Pfam" id="PF12804"/>
    </source>
</evidence>
<dbReference type="PANTHER" id="PTHR19136">
    <property type="entry name" value="MOLYBDENUM COFACTOR GUANYLYLTRANSFERASE"/>
    <property type="match status" value="1"/>
</dbReference>